<organism evidence="2 3">
    <name type="scientific">Polarella glacialis</name>
    <name type="common">Dinoflagellate</name>
    <dbReference type="NCBI Taxonomy" id="89957"/>
    <lineage>
        <taxon>Eukaryota</taxon>
        <taxon>Sar</taxon>
        <taxon>Alveolata</taxon>
        <taxon>Dinophyceae</taxon>
        <taxon>Suessiales</taxon>
        <taxon>Suessiaceae</taxon>
        <taxon>Polarella</taxon>
    </lineage>
</organism>
<dbReference type="PANTHER" id="PTHR28051">
    <property type="entry name" value="PROTEIN MTL1-RELATED"/>
    <property type="match status" value="1"/>
</dbReference>
<sequence length="883" mass="98005">MLSLSKRRREQRRRASYIAGASGAAAFTAAGAHGAAMFHSGDTPDSGDTVNASQKDSMSSPLAASVNMLAEALQAGAIMISASLISAGQQQEQQQHLQHQHQQNQRQHQQQPRQQQQHQHQQHQQQHQQHKSQHQHHQQQQQHQQQRSVSGIPCGIPCGGIRGMCIGGESLLQQQHQRQEQQQQQHQQQHQQKQHQQHQQQQHSVDARGGIWQLSADHPGVMKSQQEQQQQQQEQQQQQQQQSPLATAIPKSAAVQETAAWHGRLGFGSGAVGGYNHSTGTGCADPVVQKLFLEAGLSSHVDVIAALLGVDVADDLFILDPGIVDTLPLNPVHRARLRCMLLSMHSKCLPAQDLGTFRDSVSIRCRYGAACRFLAAGCCRYQHDSSDNNNFNTATNNNNNNNDNNNNDNNNNDNNDNNNNNSNKLLTHEAVGYSAALQPEREASPSPCFDNGVEIEALNAGSLLHSGAAWQQVLSAPILESRPTIFLQPGEVGRGYRTLYGQFLQECVAVVVQAPYLASPRGSTRLAQFLQLLHDFPLVANVVLETDGESNDRPPLVLQKIRAAERNHGLQIHIRIQAGLHHRCLFFVHKSFTWKVVVDRGLDHLRYGPLDIEPEMSRCLRAKVEANRVDICASWLTSALSDYSHPAVALDEIDAQKVSALVGVSTLPKLRRKLRQSEALFRKREQGETLDPWQERKCRLQPVLMAAIRTSGKLPCCGEAATSLSAPLEPAADSEDDSSADGLASVVKAGQRLESRWWWAWDRLVRGLRHQDPRRYGRAFLRKFLLQLCHKHCHDWHSASWLWEFEPILRDADLLVLLHGGLPDSSSGKARAHSLDEATSCPCGRAVCLLPDLSTASLRIHTDIRAACKPQRLPRHGFGVHLT</sequence>
<feature type="compositionally biased region" description="Low complexity" evidence="1">
    <location>
        <begin position="176"/>
        <end position="191"/>
    </location>
</feature>
<evidence type="ECO:0000256" key="1">
    <source>
        <dbReference type="SAM" id="MobiDB-lite"/>
    </source>
</evidence>
<protein>
    <submittedName>
        <fullName evidence="2">Uncharacterized protein</fullName>
    </submittedName>
</protein>
<dbReference type="Proteomes" id="UP000654075">
    <property type="component" value="Unassembled WGS sequence"/>
</dbReference>
<feature type="region of interest" description="Disordered" evidence="1">
    <location>
        <begin position="176"/>
        <end position="206"/>
    </location>
</feature>
<feature type="compositionally biased region" description="Low complexity" evidence="1">
    <location>
        <begin position="225"/>
        <end position="242"/>
    </location>
</feature>
<feature type="compositionally biased region" description="Low complexity" evidence="1">
    <location>
        <begin position="138"/>
        <end position="148"/>
    </location>
</feature>
<feature type="region of interest" description="Disordered" evidence="1">
    <location>
        <begin position="390"/>
        <end position="424"/>
    </location>
</feature>
<proteinExistence type="predicted"/>
<dbReference type="AlphaFoldDB" id="A0A813E9W1"/>
<feature type="region of interest" description="Disordered" evidence="1">
    <location>
        <begin position="91"/>
        <end position="148"/>
    </location>
</feature>
<name>A0A813E9W1_POLGL</name>
<feature type="region of interest" description="Disordered" evidence="1">
    <location>
        <begin position="220"/>
        <end position="253"/>
    </location>
</feature>
<dbReference type="InterPro" id="IPR052292">
    <property type="entry name" value="Glucose_repression_reg"/>
</dbReference>
<dbReference type="PANTHER" id="PTHR28051:SF1">
    <property type="entry name" value="PROTEIN MTL1-RELATED"/>
    <property type="match status" value="1"/>
</dbReference>
<keyword evidence="3" id="KW-1185">Reference proteome</keyword>
<comment type="caution">
    <text evidence="2">The sequence shown here is derived from an EMBL/GenBank/DDBJ whole genome shotgun (WGS) entry which is preliminary data.</text>
</comment>
<gene>
    <name evidence="2" type="ORF">PGLA1383_LOCUS14317</name>
</gene>
<feature type="compositionally biased region" description="Basic residues" evidence="1">
    <location>
        <begin position="128"/>
        <end position="137"/>
    </location>
</feature>
<evidence type="ECO:0000313" key="2">
    <source>
        <dbReference type="EMBL" id="CAE8595822.1"/>
    </source>
</evidence>
<accession>A0A813E9W1</accession>
<feature type="compositionally biased region" description="Low complexity" evidence="1">
    <location>
        <begin position="91"/>
        <end position="127"/>
    </location>
</feature>
<feature type="compositionally biased region" description="Low complexity" evidence="1">
    <location>
        <begin position="390"/>
        <end position="423"/>
    </location>
</feature>
<evidence type="ECO:0000313" key="3">
    <source>
        <dbReference type="Proteomes" id="UP000654075"/>
    </source>
</evidence>
<dbReference type="EMBL" id="CAJNNV010008144">
    <property type="protein sequence ID" value="CAE8595822.1"/>
    <property type="molecule type" value="Genomic_DNA"/>
</dbReference>
<reference evidence="2" key="1">
    <citation type="submission" date="2021-02" db="EMBL/GenBank/DDBJ databases">
        <authorList>
            <person name="Dougan E. K."/>
            <person name="Rhodes N."/>
            <person name="Thang M."/>
            <person name="Chan C."/>
        </authorList>
    </citation>
    <scope>NUCLEOTIDE SEQUENCE</scope>
</reference>